<evidence type="ECO:0000256" key="2">
    <source>
        <dbReference type="ARBA" id="ARBA00010142"/>
    </source>
</evidence>
<keyword evidence="12" id="KW-1185">Reference proteome</keyword>
<dbReference type="PANTHER" id="PTHR24072">
    <property type="entry name" value="RHO FAMILY GTPASE"/>
    <property type="match status" value="1"/>
</dbReference>
<comment type="subcellular location">
    <subcellularLocation>
        <location evidence="1">Cell membrane</location>
        <topology evidence="1">Lipid-anchor</topology>
        <orientation evidence="1">Cytoplasmic side</orientation>
    </subcellularLocation>
</comment>
<dbReference type="GO" id="GO:0003924">
    <property type="term" value="F:GTPase activity"/>
    <property type="evidence" value="ECO:0007669"/>
    <property type="project" value="InterPro"/>
</dbReference>
<dbReference type="PRINTS" id="PR00449">
    <property type="entry name" value="RASTRNSFRMNG"/>
</dbReference>
<dbReference type="GO" id="GO:0007264">
    <property type="term" value="P:small GTPase-mediated signal transduction"/>
    <property type="evidence" value="ECO:0007669"/>
    <property type="project" value="InterPro"/>
</dbReference>
<proteinExistence type="inferred from homology"/>
<keyword evidence="9" id="KW-0636">Prenylation</keyword>
<dbReference type="AlphaFoldDB" id="A0A448YQR5"/>
<dbReference type="SUPFAM" id="SSF52540">
    <property type="entry name" value="P-loop containing nucleoside triphosphate hydrolases"/>
    <property type="match status" value="1"/>
</dbReference>
<evidence type="ECO:0000256" key="6">
    <source>
        <dbReference type="ARBA" id="ARBA00023134"/>
    </source>
</evidence>
<dbReference type="InterPro" id="IPR003578">
    <property type="entry name" value="Small_GTPase_Rho"/>
</dbReference>
<evidence type="ECO:0000256" key="7">
    <source>
        <dbReference type="ARBA" id="ARBA00023136"/>
    </source>
</evidence>
<dbReference type="EMBL" id="CAACVR010000041">
    <property type="protein sequence ID" value="VEU23279.1"/>
    <property type="molecule type" value="Genomic_DNA"/>
</dbReference>
<dbReference type="InterPro" id="IPR005225">
    <property type="entry name" value="Small_GTP-bd"/>
</dbReference>
<dbReference type="PROSITE" id="PS51421">
    <property type="entry name" value="RAS"/>
    <property type="match status" value="1"/>
</dbReference>
<dbReference type="PROSITE" id="PS51420">
    <property type="entry name" value="RHO"/>
    <property type="match status" value="1"/>
</dbReference>
<evidence type="ECO:0000313" key="12">
    <source>
        <dbReference type="Proteomes" id="UP000290900"/>
    </source>
</evidence>
<dbReference type="SMART" id="SM00176">
    <property type="entry name" value="RAN"/>
    <property type="match status" value="1"/>
</dbReference>
<dbReference type="InterPro" id="IPR001806">
    <property type="entry name" value="Small_GTPase"/>
</dbReference>
<dbReference type="NCBIfam" id="TIGR00231">
    <property type="entry name" value="small_GTP"/>
    <property type="match status" value="1"/>
</dbReference>
<dbReference type="Proteomes" id="UP000290900">
    <property type="component" value="Unassembled WGS sequence"/>
</dbReference>
<dbReference type="SMART" id="SM00173">
    <property type="entry name" value="RAS"/>
    <property type="match status" value="1"/>
</dbReference>
<evidence type="ECO:0000256" key="10">
    <source>
        <dbReference type="SAM" id="MobiDB-lite"/>
    </source>
</evidence>
<dbReference type="SMART" id="SM00175">
    <property type="entry name" value="RAB"/>
    <property type="match status" value="1"/>
</dbReference>
<dbReference type="PROSITE" id="PS51419">
    <property type="entry name" value="RAB"/>
    <property type="match status" value="1"/>
</dbReference>
<keyword evidence="6" id="KW-0342">GTP-binding</keyword>
<dbReference type="GO" id="GO:0005886">
    <property type="term" value="C:plasma membrane"/>
    <property type="evidence" value="ECO:0007669"/>
    <property type="project" value="UniProtKB-SubCell"/>
</dbReference>
<gene>
    <name evidence="11" type="ORF">BRENAR_LOCUS4010</name>
</gene>
<dbReference type="InParanoid" id="A0A448YQR5"/>
<protein>
    <submittedName>
        <fullName evidence="11">DEKNAAC104414</fullName>
    </submittedName>
</protein>
<feature type="region of interest" description="Disordered" evidence="10">
    <location>
        <begin position="200"/>
        <end position="259"/>
    </location>
</feature>
<sequence length="281" mass="31800">MDAYYSQPIAKGNTYKLLDNTADIHPTKNSPFKVVIVGDSGCGKTSLFTSYIRGYFPTDYEPTIFENHRAFVQSQTNEILTVDLWDTAGQEDYERIRRLSYQDANVVILAYSLDAKDSLLNIPEVWAPEIINFCPNTPIILAGLKSDVAEYKVDPYDAMKVAQNIGAVAHVPCSAKQMYNVEELFDACFNVVYNGKKVTPGSPSKRTSGHFRSHSKQNSITKSLNSITEGIRRRKNVEREPERVEESPGRYQDDYEVREPDFGYDNNYTRVEEKSGCCVIT</sequence>
<evidence type="ECO:0000256" key="4">
    <source>
        <dbReference type="ARBA" id="ARBA00022481"/>
    </source>
</evidence>
<dbReference type="STRING" id="13370.A0A448YQR5"/>
<keyword evidence="7" id="KW-0472">Membrane</keyword>
<dbReference type="Pfam" id="PF00071">
    <property type="entry name" value="Ras"/>
    <property type="match status" value="1"/>
</dbReference>
<organism evidence="11 12">
    <name type="scientific">Brettanomyces naardenensis</name>
    <name type="common">Yeast</name>
    <dbReference type="NCBI Taxonomy" id="13370"/>
    <lineage>
        <taxon>Eukaryota</taxon>
        <taxon>Fungi</taxon>
        <taxon>Dikarya</taxon>
        <taxon>Ascomycota</taxon>
        <taxon>Saccharomycotina</taxon>
        <taxon>Pichiomycetes</taxon>
        <taxon>Pichiales</taxon>
        <taxon>Pichiaceae</taxon>
        <taxon>Brettanomyces</taxon>
    </lineage>
</organism>
<reference evidence="11 12" key="1">
    <citation type="submission" date="2018-12" db="EMBL/GenBank/DDBJ databases">
        <authorList>
            <person name="Tiukova I."/>
            <person name="Dainat J."/>
        </authorList>
    </citation>
    <scope>NUCLEOTIDE SEQUENCE [LARGE SCALE GENOMIC DNA]</scope>
</reference>
<accession>A0A448YQR5</accession>
<keyword evidence="5" id="KW-0547">Nucleotide-binding</keyword>
<keyword evidence="8" id="KW-0449">Lipoprotein</keyword>
<evidence type="ECO:0000256" key="9">
    <source>
        <dbReference type="ARBA" id="ARBA00023289"/>
    </source>
</evidence>
<feature type="compositionally biased region" description="Polar residues" evidence="10">
    <location>
        <begin position="216"/>
        <end position="228"/>
    </location>
</feature>
<feature type="compositionally biased region" description="Basic and acidic residues" evidence="10">
    <location>
        <begin position="237"/>
        <end position="259"/>
    </location>
</feature>
<dbReference type="FunFam" id="3.40.50.300:FF:000983">
    <property type="entry name" value="Rho family GTPase"/>
    <property type="match status" value="1"/>
</dbReference>
<evidence type="ECO:0000256" key="5">
    <source>
        <dbReference type="ARBA" id="ARBA00022741"/>
    </source>
</evidence>
<keyword evidence="3" id="KW-1003">Cell membrane</keyword>
<dbReference type="Gene3D" id="3.40.50.300">
    <property type="entry name" value="P-loop containing nucleotide triphosphate hydrolases"/>
    <property type="match status" value="1"/>
</dbReference>
<dbReference type="SMART" id="SM00174">
    <property type="entry name" value="RHO"/>
    <property type="match status" value="1"/>
</dbReference>
<dbReference type="InterPro" id="IPR027417">
    <property type="entry name" value="P-loop_NTPase"/>
</dbReference>
<evidence type="ECO:0000313" key="11">
    <source>
        <dbReference type="EMBL" id="VEU23279.1"/>
    </source>
</evidence>
<dbReference type="OrthoDB" id="3992408at2759"/>
<keyword evidence="4" id="KW-0488">Methylation</keyword>
<name>A0A448YQR5_BRENA</name>
<evidence type="ECO:0000256" key="1">
    <source>
        <dbReference type="ARBA" id="ARBA00004342"/>
    </source>
</evidence>
<evidence type="ECO:0000256" key="8">
    <source>
        <dbReference type="ARBA" id="ARBA00023288"/>
    </source>
</evidence>
<dbReference type="GO" id="GO:0005525">
    <property type="term" value="F:GTP binding"/>
    <property type="evidence" value="ECO:0007669"/>
    <property type="project" value="UniProtKB-KW"/>
</dbReference>
<evidence type="ECO:0000256" key="3">
    <source>
        <dbReference type="ARBA" id="ARBA00022475"/>
    </source>
</evidence>
<comment type="similarity">
    <text evidence="2">Belongs to the small GTPase superfamily. Rho family.</text>
</comment>